<feature type="compositionally biased region" description="Basic and acidic residues" evidence="1">
    <location>
        <begin position="1"/>
        <end position="35"/>
    </location>
</feature>
<protein>
    <submittedName>
        <fullName evidence="2">Uncharacterized protein</fullName>
    </submittedName>
</protein>
<evidence type="ECO:0000313" key="3">
    <source>
        <dbReference type="Proteomes" id="UP000740883"/>
    </source>
</evidence>
<feature type="region of interest" description="Disordered" evidence="1">
    <location>
        <begin position="1"/>
        <end position="45"/>
    </location>
</feature>
<feature type="compositionally biased region" description="Acidic residues" evidence="1">
    <location>
        <begin position="36"/>
        <end position="45"/>
    </location>
</feature>
<name>A0A9P6KYX3_9MICR</name>
<evidence type="ECO:0000313" key="2">
    <source>
        <dbReference type="EMBL" id="KAF9762560.1"/>
    </source>
</evidence>
<dbReference type="Pfam" id="PF17005">
    <property type="entry name" value="WD40_like"/>
    <property type="match status" value="1"/>
</dbReference>
<dbReference type="AlphaFoldDB" id="A0A9P6KYX3"/>
<dbReference type="InterPro" id="IPR015943">
    <property type="entry name" value="WD40/YVTN_repeat-like_dom_sf"/>
</dbReference>
<accession>A0A9P6KYX3</accession>
<dbReference type="InterPro" id="IPR036322">
    <property type="entry name" value="WD40_repeat_dom_sf"/>
</dbReference>
<reference evidence="2 3" key="1">
    <citation type="journal article" date="2020" name="Genome Biol. Evol.">
        <title>Comparative genomics of strictly vertically transmitted, feminizing microsporidia endosymbionts of amphipod crustaceans.</title>
        <authorList>
            <person name="Cormier A."/>
            <person name="Chebbi M.A."/>
            <person name="Giraud I."/>
            <person name="Wattier R."/>
            <person name="Teixeira M."/>
            <person name="Gilbert C."/>
            <person name="Rigaud T."/>
            <person name="Cordaux R."/>
        </authorList>
    </citation>
    <scope>NUCLEOTIDE SEQUENCE [LARGE SCALE GENOMIC DNA]</scope>
    <source>
        <strain evidence="2 3">Ou3-Ou53</strain>
    </source>
</reference>
<dbReference type="OrthoDB" id="10261640at2759"/>
<dbReference type="InterPro" id="IPR031544">
    <property type="entry name" value="WD40-like"/>
</dbReference>
<dbReference type="EMBL" id="SBJO01000155">
    <property type="protein sequence ID" value="KAF9762560.1"/>
    <property type="molecule type" value="Genomic_DNA"/>
</dbReference>
<dbReference type="SUPFAM" id="SSF50978">
    <property type="entry name" value="WD40 repeat-like"/>
    <property type="match status" value="1"/>
</dbReference>
<comment type="caution">
    <text evidence="2">The sequence shown here is derived from an EMBL/GenBank/DDBJ whole genome shotgun (WGS) entry which is preliminary data.</text>
</comment>
<organism evidence="2 3">
    <name type="scientific">Nosema granulosis</name>
    <dbReference type="NCBI Taxonomy" id="83296"/>
    <lineage>
        <taxon>Eukaryota</taxon>
        <taxon>Fungi</taxon>
        <taxon>Fungi incertae sedis</taxon>
        <taxon>Microsporidia</taxon>
        <taxon>Nosematidae</taxon>
        <taxon>Nosema</taxon>
    </lineage>
</organism>
<proteinExistence type="predicted"/>
<dbReference type="Gene3D" id="2.130.10.10">
    <property type="entry name" value="YVTN repeat-like/Quinoprotein amine dehydrogenase"/>
    <property type="match status" value="1"/>
</dbReference>
<sequence>MNNEEHKKEIASENSGDKNFREKHVGDEEHVGDEDHVGDEEYVGDEDHVGDEEYVGEEIYSVNFDNNLIVYGGNLHNCTLFNIENGCPEGLIEGFSDSVVFCKQVENNLILVCTIDGTISLLTKEEIVTSEKIEEDITFVDVLPEKILIGGSSGTVYIFTPDLSSHNVYLGHFSDIHKIYYANNTVYALSDDQFIAFDEYSYQQKYRKNLKCATVFEPIPGTDIFCVGKEGEIIILKNGFLLNKFVVDGTPECIVFAEDQFIVGGSFPYLVLINTKMNMREYRLRLDIEGTTKIQRIGPHKIAISTMCGLVGMGDIRKDDSFVFTSSNVESVFDFQFVEDKFFVGGALGFDVVGLSQN</sequence>
<keyword evidence="3" id="KW-1185">Reference proteome</keyword>
<evidence type="ECO:0000256" key="1">
    <source>
        <dbReference type="SAM" id="MobiDB-lite"/>
    </source>
</evidence>
<dbReference type="Proteomes" id="UP000740883">
    <property type="component" value="Unassembled WGS sequence"/>
</dbReference>
<gene>
    <name evidence="2" type="ORF">NGRA_1929</name>
</gene>